<feature type="transmembrane region" description="Helical" evidence="7">
    <location>
        <begin position="212"/>
        <end position="231"/>
    </location>
</feature>
<feature type="transmembrane region" description="Helical" evidence="7">
    <location>
        <begin position="516"/>
        <end position="533"/>
    </location>
</feature>
<dbReference type="Pfam" id="PF07690">
    <property type="entry name" value="MFS_1"/>
    <property type="match status" value="1"/>
</dbReference>
<keyword evidence="5 7" id="KW-0472">Membrane</keyword>
<evidence type="ECO:0000256" key="4">
    <source>
        <dbReference type="ARBA" id="ARBA00022989"/>
    </source>
</evidence>
<dbReference type="InterPro" id="IPR036259">
    <property type="entry name" value="MFS_trans_sf"/>
</dbReference>
<evidence type="ECO:0000313" key="8">
    <source>
        <dbReference type="EMBL" id="KPV74735.1"/>
    </source>
</evidence>
<accession>A0A194S2I9</accession>
<dbReference type="RefSeq" id="XP_018270784.1">
    <property type="nucleotide sequence ID" value="XM_018414375.1"/>
</dbReference>
<dbReference type="OMA" id="SWWNPKG"/>
<feature type="transmembrane region" description="Helical" evidence="7">
    <location>
        <begin position="419"/>
        <end position="439"/>
    </location>
</feature>
<keyword evidence="2" id="KW-0813">Transport</keyword>
<sequence length="606" mass="67893">MSSRPHDLLAPQPAVHADPTDGFLDTADLRKERSLSYDKAADAGDKSESSSFSVSRAPLAPRSEDAYTPGAAILDFLGLRKRKADFDLDAVATQESVFDGPLAAHYQPPEDWENIGAFDPDERWTHREERSVRRKTDLRIMLWVLVMFFALDVERGNMANATADNLLGDLGLSQADYNLGNTLSKASFTACLGFLTAELPSQMIGKRLGVDIWLPTQVVIFSILASCQFFMQGRASFLALRFLIAVCQGGFIPDQILYLSYYYTQHELPVRLAAFWTINYFADMCTSFLAVGLLKMRGIGGYAGWRWMFMIEGLFGLVIGIASFFLLPPGPSQTKAPWRPKGYFTDREVKIIVNKVVRDDPTKTSMNNRQALTPRLLWRALCDYDMWPMYLIGLAFGIPGYPIKNYFQLSMKSLGFSTVMANLLSVPNTVISIVNLVLLTCLSEVLNQRTFVCAVENLWFFPGYVALLCLPDPIQPWAYFALATYLLSFPYAHAAQVSWTSRNAGSVATRTVSASVYNMAVQVSAIIGANLYQKSDAPRYKKANSGILGVVCFNLALLYPGTFFYYKARNAWKAKRWNAMTTEEKSHYLETTKDEGCRRLDFVFAT</sequence>
<dbReference type="GeneID" id="28974823"/>
<dbReference type="Proteomes" id="UP000053890">
    <property type="component" value="Unassembled WGS sequence"/>
</dbReference>
<feature type="transmembrane region" description="Helical" evidence="7">
    <location>
        <begin position="545"/>
        <end position="566"/>
    </location>
</feature>
<gene>
    <name evidence="8" type="ORF">RHOBADRAFT_44255</name>
</gene>
<name>A0A194S2I9_RHOGW</name>
<proteinExistence type="predicted"/>
<dbReference type="InterPro" id="IPR011701">
    <property type="entry name" value="MFS"/>
</dbReference>
<keyword evidence="3 7" id="KW-0812">Transmembrane</keyword>
<evidence type="ECO:0000256" key="5">
    <source>
        <dbReference type="ARBA" id="ARBA00023136"/>
    </source>
</evidence>
<evidence type="ECO:0000256" key="1">
    <source>
        <dbReference type="ARBA" id="ARBA00004141"/>
    </source>
</evidence>
<feature type="transmembrane region" description="Helical" evidence="7">
    <location>
        <begin position="477"/>
        <end position="495"/>
    </location>
</feature>
<dbReference type="STRING" id="578459.A0A194S2I9"/>
<dbReference type="GO" id="GO:0016020">
    <property type="term" value="C:membrane"/>
    <property type="evidence" value="ECO:0007669"/>
    <property type="project" value="UniProtKB-SubCell"/>
</dbReference>
<evidence type="ECO:0000313" key="9">
    <source>
        <dbReference type="Proteomes" id="UP000053890"/>
    </source>
</evidence>
<dbReference type="OrthoDB" id="1935484at2759"/>
<dbReference type="Gene3D" id="1.20.1250.20">
    <property type="entry name" value="MFS general substrate transporter like domains"/>
    <property type="match status" value="1"/>
</dbReference>
<dbReference type="PANTHER" id="PTHR43791:SF65">
    <property type="entry name" value="MAJOR FACILITATOR SUPERFAMILY (MFS) PROFILE DOMAIN-CONTAINING PROTEIN-RELATED"/>
    <property type="match status" value="1"/>
</dbReference>
<evidence type="ECO:0000256" key="6">
    <source>
        <dbReference type="SAM" id="MobiDB-lite"/>
    </source>
</evidence>
<dbReference type="EMBL" id="KQ474079">
    <property type="protein sequence ID" value="KPV74735.1"/>
    <property type="molecule type" value="Genomic_DNA"/>
</dbReference>
<feature type="transmembrane region" description="Helical" evidence="7">
    <location>
        <begin position="387"/>
        <end position="407"/>
    </location>
</feature>
<evidence type="ECO:0000256" key="3">
    <source>
        <dbReference type="ARBA" id="ARBA00022692"/>
    </source>
</evidence>
<feature type="region of interest" description="Disordered" evidence="6">
    <location>
        <begin position="1"/>
        <end position="62"/>
    </location>
</feature>
<feature type="compositionally biased region" description="Basic and acidic residues" evidence="6">
    <location>
        <begin position="27"/>
        <end position="48"/>
    </location>
</feature>
<dbReference type="PANTHER" id="PTHR43791">
    <property type="entry name" value="PERMEASE-RELATED"/>
    <property type="match status" value="1"/>
</dbReference>
<feature type="transmembrane region" description="Helical" evidence="7">
    <location>
        <begin position="306"/>
        <end position="327"/>
    </location>
</feature>
<keyword evidence="9" id="KW-1185">Reference proteome</keyword>
<evidence type="ECO:0008006" key="10">
    <source>
        <dbReference type="Google" id="ProtNLM"/>
    </source>
</evidence>
<feature type="transmembrane region" description="Helical" evidence="7">
    <location>
        <begin position="273"/>
        <end position="294"/>
    </location>
</feature>
<evidence type="ECO:0000256" key="7">
    <source>
        <dbReference type="SAM" id="Phobius"/>
    </source>
</evidence>
<feature type="transmembrane region" description="Helical" evidence="7">
    <location>
        <begin position="238"/>
        <end position="261"/>
    </location>
</feature>
<reference evidence="8 9" key="1">
    <citation type="journal article" date="2015" name="Front. Microbiol.">
        <title>Genome sequence of the plant growth promoting endophytic yeast Rhodotorula graminis WP1.</title>
        <authorList>
            <person name="Firrincieli A."/>
            <person name="Otillar R."/>
            <person name="Salamov A."/>
            <person name="Schmutz J."/>
            <person name="Khan Z."/>
            <person name="Redman R.S."/>
            <person name="Fleck N.D."/>
            <person name="Lindquist E."/>
            <person name="Grigoriev I.V."/>
            <person name="Doty S.L."/>
        </authorList>
    </citation>
    <scope>NUCLEOTIDE SEQUENCE [LARGE SCALE GENOMIC DNA]</scope>
    <source>
        <strain evidence="8 9">WP1</strain>
    </source>
</reference>
<protein>
    <recommendedName>
        <fullName evidence="10">Major facilitator superfamily (MFS) profile domain-containing protein</fullName>
    </recommendedName>
</protein>
<dbReference type="AlphaFoldDB" id="A0A194S2I9"/>
<comment type="subcellular location">
    <subcellularLocation>
        <location evidence="1">Membrane</location>
        <topology evidence="1">Multi-pass membrane protein</topology>
    </subcellularLocation>
</comment>
<dbReference type="GO" id="GO:0022857">
    <property type="term" value="F:transmembrane transporter activity"/>
    <property type="evidence" value="ECO:0007669"/>
    <property type="project" value="InterPro"/>
</dbReference>
<dbReference type="SUPFAM" id="SSF103473">
    <property type="entry name" value="MFS general substrate transporter"/>
    <property type="match status" value="1"/>
</dbReference>
<dbReference type="FunFam" id="1.20.1250.20:FF:000106">
    <property type="entry name" value="MFS transporter, putative"/>
    <property type="match status" value="1"/>
</dbReference>
<keyword evidence="4 7" id="KW-1133">Transmembrane helix</keyword>
<organism evidence="8 9">
    <name type="scientific">Rhodotorula graminis (strain WP1)</name>
    <dbReference type="NCBI Taxonomy" id="578459"/>
    <lineage>
        <taxon>Eukaryota</taxon>
        <taxon>Fungi</taxon>
        <taxon>Dikarya</taxon>
        <taxon>Basidiomycota</taxon>
        <taxon>Pucciniomycotina</taxon>
        <taxon>Microbotryomycetes</taxon>
        <taxon>Sporidiobolales</taxon>
        <taxon>Sporidiobolaceae</taxon>
        <taxon>Rhodotorula</taxon>
    </lineage>
</organism>
<evidence type="ECO:0000256" key="2">
    <source>
        <dbReference type="ARBA" id="ARBA00022448"/>
    </source>
</evidence>